<comment type="caution">
    <text evidence="13">The sequence shown here is derived from an EMBL/GenBank/DDBJ whole genome shotgun (WGS) entry which is preliminary data.</text>
</comment>
<evidence type="ECO:0000313" key="14">
    <source>
        <dbReference type="Proteomes" id="UP000245461"/>
    </source>
</evidence>
<dbReference type="OrthoDB" id="9805314at2"/>
<dbReference type="SMART" id="SM01091">
    <property type="entry name" value="CorC_HlyC"/>
    <property type="match status" value="1"/>
</dbReference>
<evidence type="ECO:0000256" key="10">
    <source>
        <dbReference type="SAM" id="Phobius"/>
    </source>
</evidence>
<dbReference type="GO" id="GO:0005886">
    <property type="term" value="C:plasma membrane"/>
    <property type="evidence" value="ECO:0007669"/>
    <property type="project" value="TreeGrafter"/>
</dbReference>
<accession>A0A317E8W1</accession>
<feature type="transmembrane region" description="Helical" evidence="10">
    <location>
        <begin position="63"/>
        <end position="81"/>
    </location>
</feature>
<dbReference type="PANTHER" id="PTHR22777">
    <property type="entry name" value="HEMOLYSIN-RELATED"/>
    <property type="match status" value="1"/>
</dbReference>
<dbReference type="CDD" id="cd04590">
    <property type="entry name" value="CBS_pair_CorC_HlyC_assoc"/>
    <property type="match status" value="1"/>
</dbReference>
<keyword evidence="5 9" id="KW-1133">Transmembrane helix</keyword>
<feature type="domain" description="CBS" evidence="11">
    <location>
        <begin position="282"/>
        <end position="338"/>
    </location>
</feature>
<evidence type="ECO:0000256" key="1">
    <source>
        <dbReference type="ARBA" id="ARBA00004141"/>
    </source>
</evidence>
<dbReference type="GO" id="GO:0050660">
    <property type="term" value="F:flavin adenine dinucleotide binding"/>
    <property type="evidence" value="ECO:0007669"/>
    <property type="project" value="InterPro"/>
</dbReference>
<dbReference type="SUPFAM" id="SSF54631">
    <property type="entry name" value="CBS-domain pair"/>
    <property type="match status" value="1"/>
</dbReference>
<feature type="domain" description="CNNM transmembrane" evidence="12">
    <location>
        <begin position="1"/>
        <end position="197"/>
    </location>
</feature>
<dbReference type="Pfam" id="PF03471">
    <property type="entry name" value="CorC_HlyC"/>
    <property type="match status" value="1"/>
</dbReference>
<dbReference type="AlphaFoldDB" id="A0A317E8W1"/>
<dbReference type="Gene3D" id="3.10.580.10">
    <property type="entry name" value="CBS-domain"/>
    <property type="match status" value="1"/>
</dbReference>
<evidence type="ECO:0000256" key="7">
    <source>
        <dbReference type="ARBA" id="ARBA00023136"/>
    </source>
</evidence>
<sequence length="436" mass="46815">MIIDLTILVLLVLLNAFLVMAELAVVAAKRARLKRAADAGSESARVALELAADPGRFLSTVQIGITAIGTLSGAFGGQALVGPLSAALSDVEPLAPYADTIAIAIIVAGLTYVTLILGELVPKRLALAQAEGIATFVARPLRWLSIGAAPFVGLITGSTNLVLKLLPKGSKEPEVTDEEVRVLMQEGAAAGHFQEAERAIVEMTLRLGDRNVDALMTPRTQIEWLDVSDPPKRTWQKIADSNYSRFPVKKGTTKTVLGFVQVKDLFAQAQVFAGKPPDIAAAIHSALYIPETTPALKALEAFRASGSPIALIVDEYGDIQGLVTLTDLLEALIGELEEADTPEDERSVVQREDGSYLIDGGYALDRLWDLLAMPEFQDSEADFNTLGGLSMHRLKRIPAAGDVFTLGRYRFEVVDMDGRRVDKVLVSEVTPDSGET</sequence>
<comment type="similarity">
    <text evidence="2">Belongs to the UPF0053 family. Hemolysin C subfamily.</text>
</comment>
<evidence type="ECO:0000256" key="4">
    <source>
        <dbReference type="ARBA" id="ARBA00022737"/>
    </source>
</evidence>
<dbReference type="InterPro" id="IPR002550">
    <property type="entry name" value="CNNM"/>
</dbReference>
<dbReference type="InterPro" id="IPR046342">
    <property type="entry name" value="CBS_dom_sf"/>
</dbReference>
<evidence type="ECO:0000256" key="6">
    <source>
        <dbReference type="ARBA" id="ARBA00023122"/>
    </source>
</evidence>
<keyword evidence="4" id="KW-0677">Repeat</keyword>
<proteinExistence type="inferred from homology"/>
<evidence type="ECO:0000259" key="12">
    <source>
        <dbReference type="PROSITE" id="PS51846"/>
    </source>
</evidence>
<protein>
    <recommendedName>
        <fullName evidence="15">HlyC/CorC family transporter</fullName>
    </recommendedName>
</protein>
<organism evidence="13 14">
    <name type="scientific">Zavarzinia aquatilis</name>
    <dbReference type="NCBI Taxonomy" id="2211142"/>
    <lineage>
        <taxon>Bacteria</taxon>
        <taxon>Pseudomonadati</taxon>
        <taxon>Pseudomonadota</taxon>
        <taxon>Alphaproteobacteria</taxon>
        <taxon>Rhodospirillales</taxon>
        <taxon>Zavarziniaceae</taxon>
        <taxon>Zavarzinia</taxon>
    </lineage>
</organism>
<dbReference type="InterPro" id="IPR005170">
    <property type="entry name" value="Transptr-assoc_dom"/>
</dbReference>
<dbReference type="SUPFAM" id="SSF56176">
    <property type="entry name" value="FAD-binding/transporter-associated domain-like"/>
    <property type="match status" value="1"/>
</dbReference>
<dbReference type="InterPro" id="IPR016169">
    <property type="entry name" value="FAD-bd_PCMH_sub2"/>
</dbReference>
<dbReference type="EMBL" id="QGLE01000006">
    <property type="protein sequence ID" value="PWR22646.1"/>
    <property type="molecule type" value="Genomic_DNA"/>
</dbReference>
<keyword evidence="7 9" id="KW-0472">Membrane</keyword>
<comment type="subcellular location">
    <subcellularLocation>
        <location evidence="1">Membrane</location>
        <topology evidence="1">Multi-pass membrane protein</topology>
    </subcellularLocation>
</comment>
<dbReference type="InterPro" id="IPR036318">
    <property type="entry name" value="FAD-bd_PCMH-like_sf"/>
</dbReference>
<dbReference type="Pfam" id="PF01595">
    <property type="entry name" value="CNNM"/>
    <property type="match status" value="1"/>
</dbReference>
<reference evidence="13 14" key="1">
    <citation type="submission" date="2018-05" db="EMBL/GenBank/DDBJ databases">
        <title>Zavarzinia sp. HR-AS.</title>
        <authorList>
            <person name="Lee Y."/>
            <person name="Jeon C.O."/>
        </authorList>
    </citation>
    <scope>NUCLEOTIDE SEQUENCE [LARGE SCALE GENOMIC DNA]</scope>
    <source>
        <strain evidence="13 14">HR-AS</strain>
    </source>
</reference>
<evidence type="ECO:0000259" key="11">
    <source>
        <dbReference type="PROSITE" id="PS51371"/>
    </source>
</evidence>
<gene>
    <name evidence="13" type="ORF">DKG74_12315</name>
</gene>
<evidence type="ECO:0000256" key="9">
    <source>
        <dbReference type="PROSITE-ProRule" id="PRU01193"/>
    </source>
</evidence>
<dbReference type="RefSeq" id="WP_109906159.1">
    <property type="nucleotide sequence ID" value="NZ_QGLE01000006.1"/>
</dbReference>
<keyword evidence="3 9" id="KW-0812">Transmembrane</keyword>
<dbReference type="Pfam" id="PF00571">
    <property type="entry name" value="CBS"/>
    <property type="match status" value="1"/>
</dbReference>
<name>A0A317E8W1_9PROT</name>
<dbReference type="PROSITE" id="PS51371">
    <property type="entry name" value="CBS"/>
    <property type="match status" value="1"/>
</dbReference>
<dbReference type="InterPro" id="IPR000644">
    <property type="entry name" value="CBS_dom"/>
</dbReference>
<evidence type="ECO:0000256" key="3">
    <source>
        <dbReference type="ARBA" id="ARBA00022692"/>
    </source>
</evidence>
<dbReference type="Gene3D" id="3.30.465.10">
    <property type="match status" value="1"/>
</dbReference>
<keyword evidence="14" id="KW-1185">Reference proteome</keyword>
<feature type="transmembrane region" description="Helical" evidence="10">
    <location>
        <begin position="6"/>
        <end position="28"/>
    </location>
</feature>
<dbReference type="Proteomes" id="UP000245461">
    <property type="component" value="Unassembled WGS sequence"/>
</dbReference>
<evidence type="ECO:0000313" key="13">
    <source>
        <dbReference type="EMBL" id="PWR22646.1"/>
    </source>
</evidence>
<keyword evidence="6 8" id="KW-0129">CBS domain</keyword>
<dbReference type="PANTHER" id="PTHR22777:SF17">
    <property type="entry name" value="UPF0053 PROTEIN SLL0260"/>
    <property type="match status" value="1"/>
</dbReference>
<evidence type="ECO:0000256" key="5">
    <source>
        <dbReference type="ARBA" id="ARBA00022989"/>
    </source>
</evidence>
<evidence type="ECO:0008006" key="15">
    <source>
        <dbReference type="Google" id="ProtNLM"/>
    </source>
</evidence>
<dbReference type="PROSITE" id="PS51846">
    <property type="entry name" value="CNNM"/>
    <property type="match status" value="1"/>
</dbReference>
<evidence type="ECO:0000256" key="2">
    <source>
        <dbReference type="ARBA" id="ARBA00006446"/>
    </source>
</evidence>
<feature type="transmembrane region" description="Helical" evidence="10">
    <location>
        <begin position="101"/>
        <end position="122"/>
    </location>
</feature>
<dbReference type="InterPro" id="IPR044751">
    <property type="entry name" value="Ion_transp-like_CBS"/>
</dbReference>
<feature type="transmembrane region" description="Helical" evidence="10">
    <location>
        <begin position="143"/>
        <end position="163"/>
    </location>
</feature>
<evidence type="ECO:0000256" key="8">
    <source>
        <dbReference type="PROSITE-ProRule" id="PRU00703"/>
    </source>
</evidence>